<reference evidence="3 4" key="1">
    <citation type="journal article" date="2020" name="ISME J.">
        <title>Uncovering the hidden diversity of litter-decomposition mechanisms in mushroom-forming fungi.</title>
        <authorList>
            <person name="Floudas D."/>
            <person name="Bentzer J."/>
            <person name="Ahren D."/>
            <person name="Johansson T."/>
            <person name="Persson P."/>
            <person name="Tunlid A."/>
        </authorList>
    </citation>
    <scope>NUCLEOTIDE SEQUENCE [LARGE SCALE GENOMIC DNA]</scope>
    <source>
        <strain evidence="3 4">CBS 175.51</strain>
    </source>
</reference>
<dbReference type="OrthoDB" id="2941019at2759"/>
<evidence type="ECO:0000256" key="2">
    <source>
        <dbReference type="SAM" id="MobiDB-lite"/>
    </source>
</evidence>
<comment type="caution">
    <text evidence="3">The sequence shown here is derived from an EMBL/GenBank/DDBJ whole genome shotgun (WGS) entry which is preliminary data.</text>
</comment>
<protein>
    <recommendedName>
        <fullName evidence="5">CCHC-type domain-containing protein</fullName>
    </recommendedName>
</protein>
<feature type="region of interest" description="Disordered" evidence="2">
    <location>
        <begin position="1"/>
        <end position="25"/>
    </location>
</feature>
<feature type="compositionally biased region" description="Pro residues" evidence="2">
    <location>
        <begin position="469"/>
        <end position="478"/>
    </location>
</feature>
<feature type="compositionally biased region" description="Polar residues" evidence="2">
    <location>
        <begin position="279"/>
        <end position="292"/>
    </location>
</feature>
<evidence type="ECO:0000313" key="3">
    <source>
        <dbReference type="EMBL" id="KAF5335514.1"/>
    </source>
</evidence>
<dbReference type="GO" id="GO:0008270">
    <property type="term" value="F:zinc ion binding"/>
    <property type="evidence" value="ECO:0007669"/>
    <property type="project" value="InterPro"/>
</dbReference>
<evidence type="ECO:0008006" key="5">
    <source>
        <dbReference type="Google" id="ProtNLM"/>
    </source>
</evidence>
<dbReference type="GO" id="GO:0003676">
    <property type="term" value="F:nucleic acid binding"/>
    <property type="evidence" value="ECO:0007669"/>
    <property type="project" value="InterPro"/>
</dbReference>
<dbReference type="SUPFAM" id="SSF57756">
    <property type="entry name" value="Retrovirus zinc finger-like domains"/>
    <property type="match status" value="1"/>
</dbReference>
<dbReference type="InterPro" id="IPR036875">
    <property type="entry name" value="Znf_CCHC_sf"/>
</dbReference>
<dbReference type="Proteomes" id="UP000541558">
    <property type="component" value="Unassembled WGS sequence"/>
</dbReference>
<organism evidence="3 4">
    <name type="scientific">Ephemerocybe angulata</name>
    <dbReference type="NCBI Taxonomy" id="980116"/>
    <lineage>
        <taxon>Eukaryota</taxon>
        <taxon>Fungi</taxon>
        <taxon>Dikarya</taxon>
        <taxon>Basidiomycota</taxon>
        <taxon>Agaricomycotina</taxon>
        <taxon>Agaricomycetes</taxon>
        <taxon>Agaricomycetidae</taxon>
        <taxon>Agaricales</taxon>
        <taxon>Agaricineae</taxon>
        <taxon>Psathyrellaceae</taxon>
        <taxon>Ephemerocybe</taxon>
    </lineage>
</organism>
<dbReference type="GO" id="GO:0006397">
    <property type="term" value="P:mRNA processing"/>
    <property type="evidence" value="ECO:0007669"/>
    <property type="project" value="UniProtKB-KW"/>
</dbReference>
<keyword evidence="4" id="KW-1185">Reference proteome</keyword>
<feature type="region of interest" description="Disordered" evidence="2">
    <location>
        <begin position="437"/>
        <end position="479"/>
    </location>
</feature>
<sequence length="516" mass="57323">MSTSKIRMPAPYGQNHPMYDPEEPGSAERFFDEVEMAATEAGLDDAATIIKWALSYLPQAIKKRWAQLTKNGASQRSFAEWRAEVMKILPRRAQEEAGALVRLDALVTKWTRDPISRHDRTDFYDFTLGFVAEARAVKAAISNRELVRMYLRCLTAAFRERLQEKLTPGTNRSAEDPYEWEDVVATAQSLVAGGTTGPFGDLSLEPSTRDYARVKLESGGGGGGSKAIETLRVKQEELDSNFQTMLSKLDVLGIQMKEIVTQRESPHAPTAAVFQQTTAPQPTSYNHPTQHPRQGLYTRPPNQPFNTPPRVCYYCKAEGHMLMACPTLNTDKATGRVTQRGYNIYVNSRQLSKDSPDGLSMKQRADAILAGTYHPPAMVNLLTAEDWGHTEENALIFFQSEPETVSHAVLQQSMDKLRSETQTAMNGMAAHIISSLRPNAPTPHSPYPAQQTSAQYGPSYGQPLYSAPPENPLSPPVPTSTSDIRDMFQLLAKRLDGLEQYQIQTRSHSTGGEGFR</sequence>
<dbReference type="EMBL" id="JAACJK010000061">
    <property type="protein sequence ID" value="KAF5335514.1"/>
    <property type="molecule type" value="Genomic_DNA"/>
</dbReference>
<evidence type="ECO:0000313" key="4">
    <source>
        <dbReference type="Proteomes" id="UP000541558"/>
    </source>
</evidence>
<name>A0A8H5C6B6_9AGAR</name>
<keyword evidence="1" id="KW-0507">mRNA processing</keyword>
<proteinExistence type="predicted"/>
<gene>
    <name evidence="3" type="ORF">D9611_012163</name>
</gene>
<dbReference type="AlphaFoldDB" id="A0A8H5C6B6"/>
<accession>A0A8H5C6B6</accession>
<evidence type="ECO:0000256" key="1">
    <source>
        <dbReference type="ARBA" id="ARBA00022664"/>
    </source>
</evidence>
<feature type="region of interest" description="Disordered" evidence="2">
    <location>
        <begin position="279"/>
        <end position="303"/>
    </location>
</feature>